<dbReference type="EMBL" id="JARQBJ010000002">
    <property type="protein sequence ID" value="MDT2810035.1"/>
    <property type="molecule type" value="Genomic_DNA"/>
</dbReference>
<proteinExistence type="predicted"/>
<accession>A0AAW8TV32</accession>
<dbReference type="Proteomes" id="UP001256711">
    <property type="component" value="Unassembled WGS sequence"/>
</dbReference>
<evidence type="ECO:0000313" key="2">
    <source>
        <dbReference type="Proteomes" id="UP001256711"/>
    </source>
</evidence>
<dbReference type="InterPro" id="IPR009414">
    <property type="entry name" value="DUF1064"/>
</dbReference>
<comment type="caution">
    <text evidence="1">The sequence shown here is derived from an EMBL/GenBank/DDBJ whole genome shotgun (WGS) entry which is preliminary data.</text>
</comment>
<name>A0AAW8TV32_9ENTE</name>
<organism evidence="1 2">
    <name type="scientific">Enterococcus asini</name>
    <dbReference type="NCBI Taxonomy" id="57732"/>
    <lineage>
        <taxon>Bacteria</taxon>
        <taxon>Bacillati</taxon>
        <taxon>Bacillota</taxon>
        <taxon>Bacilli</taxon>
        <taxon>Lactobacillales</taxon>
        <taxon>Enterococcaceae</taxon>
        <taxon>Enterococcus</taxon>
    </lineage>
</organism>
<reference evidence="1" key="1">
    <citation type="submission" date="2023-03" db="EMBL/GenBank/DDBJ databases">
        <authorList>
            <person name="Shen W."/>
            <person name="Cai J."/>
        </authorList>
    </citation>
    <scope>NUCLEOTIDE SEQUENCE</scope>
    <source>
        <strain evidence="1">B226-2</strain>
    </source>
</reference>
<protein>
    <submittedName>
        <fullName evidence="1">DUF1064 domain-containing protein</fullName>
    </submittedName>
</protein>
<gene>
    <name evidence="1" type="ORF">P7H43_06030</name>
</gene>
<dbReference type="RefSeq" id="WP_311835270.1">
    <property type="nucleotide sequence ID" value="NZ_JARQBJ010000002.1"/>
</dbReference>
<dbReference type="Pfam" id="PF06356">
    <property type="entry name" value="DUF1064"/>
    <property type="match status" value="1"/>
</dbReference>
<sequence>MGNSPTALNKRGSKVDIDGYTFDSEKEAQFYQRFVKDCGLPFEVHPRFQLAPLTDIGTGKITSISYSPDFIIKNLDGSWLHVIDVKNSHGMYGIDQGNKIRFRLFAAKFHHPVEAVVVRKNDFKVITQGVTKPLNEKKPFITSDFAYSWEDATNYTER</sequence>
<evidence type="ECO:0000313" key="1">
    <source>
        <dbReference type="EMBL" id="MDT2810035.1"/>
    </source>
</evidence>
<dbReference type="AlphaFoldDB" id="A0AAW8TV32"/>